<comment type="caution">
    <text evidence="1">The sequence shown here is derived from an EMBL/GenBank/DDBJ whole genome shotgun (WGS) entry which is preliminary data.</text>
</comment>
<keyword evidence="2" id="KW-1185">Reference proteome</keyword>
<dbReference type="OrthoDB" id="193100at2157"/>
<reference evidence="1 2" key="1">
    <citation type="submission" date="2019-11" db="EMBL/GenBank/DDBJ databases">
        <title>Whole genome sequence of Haloferax sp. MBLA0078.</title>
        <authorList>
            <person name="Seo M.-J."/>
            <person name="Cho E.-S."/>
        </authorList>
    </citation>
    <scope>NUCLEOTIDE SEQUENCE [LARGE SCALE GENOMIC DNA]</scope>
    <source>
        <strain evidence="1 2">MBLA0078</strain>
    </source>
</reference>
<protein>
    <recommendedName>
        <fullName evidence="3">PD-(D/E)XK endonuclease-like domain-containing protein</fullName>
    </recommendedName>
</protein>
<gene>
    <name evidence="1" type="ORF">GJR99_10175</name>
</gene>
<sequence length="309" mass="35820">MGIGVTDFIALSDVRRELDSEYPNQGPDVTEELRVEHEEHDYTVLGTVFDYLCHFWLEHRCEKTYKPKKSLDTTIARAEWAKQNLPTEDEDYEDPHLRAKRKKDAFVQTGMNAADAVDAALIFAGKNLDIGEGGEKITASSFEESIVTELQDLFHIFRGQDEFDGEMAIISPDFGTHSYILEGEGDFIVDGTLIDVKTTESPSFKPSYWRQLLSYYILNDIHREMVGDSGEIPYPELERVGIYFARYGVSKIINVDDIINSREEFERFRAWFVDRAIEENHDGRINYDDVREMLTDPYDFERQRSLFDF</sequence>
<dbReference type="EMBL" id="WKJQ01000001">
    <property type="protein sequence ID" value="MRW96936.1"/>
    <property type="molecule type" value="Genomic_DNA"/>
</dbReference>
<dbReference type="AlphaFoldDB" id="A0A6A8GA05"/>
<dbReference type="RefSeq" id="WP_151111795.1">
    <property type="nucleotide sequence ID" value="NZ_WKJQ01000001.1"/>
</dbReference>
<evidence type="ECO:0000313" key="2">
    <source>
        <dbReference type="Proteomes" id="UP000443423"/>
    </source>
</evidence>
<dbReference type="Proteomes" id="UP000443423">
    <property type="component" value="Unassembled WGS sequence"/>
</dbReference>
<evidence type="ECO:0008006" key="3">
    <source>
        <dbReference type="Google" id="ProtNLM"/>
    </source>
</evidence>
<evidence type="ECO:0000313" key="1">
    <source>
        <dbReference type="EMBL" id="MRW96936.1"/>
    </source>
</evidence>
<accession>A0A6A8GA05</accession>
<proteinExistence type="predicted"/>
<organism evidence="1 2">
    <name type="scientific">Haloferax marinum</name>
    <dbReference type="NCBI Taxonomy" id="2666143"/>
    <lineage>
        <taxon>Archaea</taxon>
        <taxon>Methanobacteriati</taxon>
        <taxon>Methanobacteriota</taxon>
        <taxon>Stenosarchaea group</taxon>
        <taxon>Halobacteria</taxon>
        <taxon>Halobacteriales</taxon>
        <taxon>Haloferacaceae</taxon>
        <taxon>Haloferax</taxon>
    </lineage>
</organism>
<name>A0A6A8GA05_9EURY</name>